<dbReference type="AlphaFoldDB" id="A0A564YKM2"/>
<dbReference type="EMBL" id="CABIJS010000255">
    <property type="protein sequence ID" value="VUZ47756.1"/>
    <property type="molecule type" value="Genomic_DNA"/>
</dbReference>
<dbReference type="Proteomes" id="UP000321570">
    <property type="component" value="Unassembled WGS sequence"/>
</dbReference>
<name>A0A564YKM2_HYMDI</name>
<evidence type="ECO:0000313" key="1">
    <source>
        <dbReference type="EMBL" id="VUZ47756.1"/>
    </source>
</evidence>
<proteinExistence type="predicted"/>
<evidence type="ECO:0000313" key="2">
    <source>
        <dbReference type="Proteomes" id="UP000321570"/>
    </source>
</evidence>
<organism evidence="1 2">
    <name type="scientific">Hymenolepis diminuta</name>
    <name type="common">Rat tapeworm</name>
    <dbReference type="NCBI Taxonomy" id="6216"/>
    <lineage>
        <taxon>Eukaryota</taxon>
        <taxon>Metazoa</taxon>
        <taxon>Spiralia</taxon>
        <taxon>Lophotrochozoa</taxon>
        <taxon>Platyhelminthes</taxon>
        <taxon>Cestoda</taxon>
        <taxon>Eucestoda</taxon>
        <taxon>Cyclophyllidea</taxon>
        <taxon>Hymenolepididae</taxon>
        <taxon>Hymenolepis</taxon>
    </lineage>
</organism>
<sequence length="85" mass="9727">MKFEGKVVVEQAKSRLPKLPSSITGKGYCNKRNKQSACIAGRQSTSRSRKFPSNQVLKRTSKEKLIRRRDLIAAMHQKRQKAISR</sequence>
<gene>
    <name evidence="1" type="ORF">WMSIL1_LOCUS7214</name>
</gene>
<protein>
    <submittedName>
        <fullName evidence="1">Uncharacterized protein</fullName>
    </submittedName>
</protein>
<keyword evidence="2" id="KW-1185">Reference proteome</keyword>
<feature type="non-terminal residue" evidence="1">
    <location>
        <position position="85"/>
    </location>
</feature>
<accession>A0A564YKM2</accession>
<reference evidence="1 2" key="1">
    <citation type="submission" date="2019-07" db="EMBL/GenBank/DDBJ databases">
        <authorList>
            <person name="Jastrzebski P J."/>
            <person name="Paukszto L."/>
            <person name="Jastrzebski P J."/>
        </authorList>
    </citation>
    <scope>NUCLEOTIDE SEQUENCE [LARGE SCALE GENOMIC DNA]</scope>
    <source>
        <strain evidence="1 2">WMS-il1</strain>
    </source>
</reference>